<dbReference type="OrthoDB" id="9765204at2"/>
<dbReference type="Proteomes" id="UP000184036">
    <property type="component" value="Unassembled WGS sequence"/>
</dbReference>
<accession>A0A1M5F4Z3</accession>
<organism evidence="1 2">
    <name type="scientific">Flavobacterium segetis</name>
    <dbReference type="NCBI Taxonomy" id="271157"/>
    <lineage>
        <taxon>Bacteria</taxon>
        <taxon>Pseudomonadati</taxon>
        <taxon>Bacteroidota</taxon>
        <taxon>Flavobacteriia</taxon>
        <taxon>Flavobacteriales</taxon>
        <taxon>Flavobacteriaceae</taxon>
        <taxon>Flavobacterium</taxon>
    </lineage>
</organism>
<evidence type="ECO:0000313" key="1">
    <source>
        <dbReference type="EMBL" id="SHF86680.1"/>
    </source>
</evidence>
<reference evidence="2" key="1">
    <citation type="submission" date="2016-11" db="EMBL/GenBank/DDBJ databases">
        <authorList>
            <person name="Varghese N."/>
            <person name="Submissions S."/>
        </authorList>
    </citation>
    <scope>NUCLEOTIDE SEQUENCE [LARGE SCALE GENOMIC DNA]</scope>
    <source>
        <strain evidence="2">DSM 19741</strain>
    </source>
</reference>
<dbReference type="RefSeq" id="WP_072988129.1">
    <property type="nucleotide sequence ID" value="NZ_FQWE01000002.1"/>
</dbReference>
<keyword evidence="2" id="KW-1185">Reference proteome</keyword>
<dbReference type="STRING" id="271157.SAMN05444396_102149"/>
<evidence type="ECO:0000313" key="2">
    <source>
        <dbReference type="Proteomes" id="UP000184036"/>
    </source>
</evidence>
<dbReference type="EMBL" id="FQWE01000002">
    <property type="protein sequence ID" value="SHF86680.1"/>
    <property type="molecule type" value="Genomic_DNA"/>
</dbReference>
<dbReference type="AlphaFoldDB" id="A0A1M5F4Z3"/>
<protein>
    <recommendedName>
        <fullName evidence="3">YD repeat-containing protein</fullName>
    </recommendedName>
</protein>
<sequence length="106" mass="12017">MEYDYRFEIPLKTTDRNDQSNEYTIDAIGRPATIRGPYEIASGKPYTIAYDYFPNAKVPYAETRNYDPELDKDIVTYTYNDGLGRALQVKKTASLFTAAGSPDQEA</sequence>
<evidence type="ECO:0008006" key="3">
    <source>
        <dbReference type="Google" id="ProtNLM"/>
    </source>
</evidence>
<proteinExistence type="predicted"/>
<name>A0A1M5F4Z3_9FLAO</name>
<gene>
    <name evidence="1" type="ORF">SAMN05444396_102149</name>
</gene>